<accession>A0ABW8NPP9</accession>
<protein>
    <submittedName>
        <fullName evidence="1">IS110 family transposase</fullName>
    </submittedName>
</protein>
<comment type="caution">
    <text evidence="1">The sequence shown here is derived from an EMBL/GenBank/DDBJ whole genome shotgun (WGS) entry which is preliminary data.</text>
</comment>
<dbReference type="InterPro" id="IPR047650">
    <property type="entry name" value="Transpos_IS110"/>
</dbReference>
<sequence length="102" mass="11799">HRMRERLVKDRTALCNQMRGLLTDYGYIFPVGINAVLKGLREILEQGELSGMMQSELNWTLIEYDLLSRRIDHINEELKRYGEQDQQCQNLISIPGIGAHIA</sequence>
<gene>
    <name evidence="1" type="ORF">WG929_20955</name>
</gene>
<dbReference type="Proteomes" id="UP001620597">
    <property type="component" value="Unassembled WGS sequence"/>
</dbReference>
<proteinExistence type="predicted"/>
<keyword evidence="2" id="KW-1185">Reference proteome</keyword>
<reference evidence="1 2" key="1">
    <citation type="submission" date="2024-03" db="EMBL/GenBank/DDBJ databases">
        <title>High-quality draft genome sequence of Oceanobacter sp. wDCs-4.</title>
        <authorList>
            <person name="Dong C."/>
        </authorList>
    </citation>
    <scope>NUCLEOTIDE SEQUENCE [LARGE SCALE GENOMIC DNA]</scope>
    <source>
        <strain evidence="2">wDCs-4</strain>
    </source>
</reference>
<dbReference type="PANTHER" id="PTHR33055:SF3">
    <property type="entry name" value="PUTATIVE TRANSPOSASE FOR IS117-RELATED"/>
    <property type="match status" value="1"/>
</dbReference>
<organism evidence="1 2">
    <name type="scientific">Oceanobacter antarcticus</name>
    <dbReference type="NCBI Taxonomy" id="3133425"/>
    <lineage>
        <taxon>Bacteria</taxon>
        <taxon>Pseudomonadati</taxon>
        <taxon>Pseudomonadota</taxon>
        <taxon>Gammaproteobacteria</taxon>
        <taxon>Oceanospirillales</taxon>
        <taxon>Oceanospirillaceae</taxon>
        <taxon>Oceanobacter</taxon>
    </lineage>
</organism>
<dbReference type="PANTHER" id="PTHR33055">
    <property type="entry name" value="TRANSPOSASE FOR INSERTION SEQUENCE ELEMENT IS1111A"/>
    <property type="match status" value="1"/>
</dbReference>
<feature type="non-terminal residue" evidence="1">
    <location>
        <position position="1"/>
    </location>
</feature>
<name>A0ABW8NPP9_9GAMM</name>
<evidence type="ECO:0000313" key="2">
    <source>
        <dbReference type="Proteomes" id="UP001620597"/>
    </source>
</evidence>
<dbReference type="EMBL" id="JBBKTX010000092">
    <property type="protein sequence ID" value="MFK4754866.1"/>
    <property type="molecule type" value="Genomic_DNA"/>
</dbReference>
<feature type="non-terminal residue" evidence="1">
    <location>
        <position position="102"/>
    </location>
</feature>
<evidence type="ECO:0000313" key="1">
    <source>
        <dbReference type="EMBL" id="MFK4754866.1"/>
    </source>
</evidence>